<dbReference type="RefSeq" id="WP_141864816.1">
    <property type="nucleotide sequence ID" value="NZ_BAABAN010000016.1"/>
</dbReference>
<accession>A0A543AP22</accession>
<dbReference type="PROSITE" id="PS51257">
    <property type="entry name" value="PROKAR_LIPOPROTEIN"/>
    <property type="match status" value="1"/>
</dbReference>
<name>A0A543AP22_9MICC</name>
<gene>
    <name evidence="3" type="ORF">FB556_0756</name>
</gene>
<feature type="region of interest" description="Disordered" evidence="2">
    <location>
        <begin position="595"/>
        <end position="615"/>
    </location>
</feature>
<feature type="region of interest" description="Disordered" evidence="2">
    <location>
        <begin position="484"/>
        <end position="503"/>
    </location>
</feature>
<feature type="coiled-coil region" evidence="1">
    <location>
        <begin position="683"/>
        <end position="745"/>
    </location>
</feature>
<dbReference type="Proteomes" id="UP000319746">
    <property type="component" value="Unassembled WGS sequence"/>
</dbReference>
<dbReference type="EMBL" id="VFOU01000001">
    <property type="protein sequence ID" value="TQL74296.1"/>
    <property type="molecule type" value="Genomic_DNA"/>
</dbReference>
<reference evidence="3 4" key="1">
    <citation type="submission" date="2019-06" db="EMBL/GenBank/DDBJ databases">
        <title>Sequencing the genomes of 1000 actinobacteria strains.</title>
        <authorList>
            <person name="Klenk H.-P."/>
        </authorList>
    </citation>
    <scope>NUCLEOTIDE SEQUENCE [LARGE SCALE GENOMIC DNA]</scope>
    <source>
        <strain evidence="3 4">DSM 24083</strain>
    </source>
</reference>
<protein>
    <submittedName>
        <fullName evidence="3">Uncharacterized protein</fullName>
    </submittedName>
</protein>
<keyword evidence="1" id="KW-0175">Coiled coil</keyword>
<evidence type="ECO:0000313" key="4">
    <source>
        <dbReference type="Proteomes" id="UP000319746"/>
    </source>
</evidence>
<evidence type="ECO:0000256" key="1">
    <source>
        <dbReference type="SAM" id="Coils"/>
    </source>
</evidence>
<organism evidence="3 4">
    <name type="scientific">Enteractinococcus coprophilus</name>
    <dbReference type="NCBI Taxonomy" id="1027633"/>
    <lineage>
        <taxon>Bacteria</taxon>
        <taxon>Bacillati</taxon>
        <taxon>Actinomycetota</taxon>
        <taxon>Actinomycetes</taxon>
        <taxon>Micrococcales</taxon>
        <taxon>Micrococcaceae</taxon>
    </lineage>
</organism>
<comment type="caution">
    <text evidence="3">The sequence shown here is derived from an EMBL/GenBank/DDBJ whole genome shotgun (WGS) entry which is preliminary data.</text>
</comment>
<proteinExistence type="predicted"/>
<sequence>MSRVGRLVRGTGIFIIAALGLSGCGGTSFDQSAATKVIQSVDVNLDPAGAITEVASNAVYLDELSGRSNNSTDDYTVEEVVEDLPVRVSTQYTTDEGSGSNLEDLEGHTGRVEIAVTVENLTLNSSDLTYDVAGESRQSSALVGTPLSVAGSVELKDTTASSVVVDVESDNTTNGVVSQTTDGDAVVQWGTVLAPPQSEATTTFRLVADVEDFSTPEFDLAVQAGFHTDMSFEGMLTSAFDTSAGSEYAMQQKAIELVAEINEVLTRAGTTITEIRQNLDHTSETLGVDAAQQLRQNSDDMVTEMQRVGEQLTALEAQVDGSLSGAETAMNSQLAEIVSSMSGMMGNTEATAPKLVTGQGCAATVEDAESNGSLYSTFLILGAQLEGYANANAECRDEIVSGIQDTLGPEIPDAEVCKENSTSITCALFAAQDSVLSSLGDLVGAADEIVGKLQPEKVEKANRHNEKIGKRLERIDKGLQKILDSEKTGGTNKPGNPDNLDVTEPEVTWDSVSRDIEHAREELASIGDVLPSHSVAALEGVDQHNEEIGKHFERIDGEANSIAGDYSDLAEEVCESFSPTEDASADPRNKISFQLTGTDCDDQNPAGTDKPGESMTSDIAALVGESYKTELEKFRADQEAHWNNAAQDLDVVVEGTAAYEIDAALQDIDTALTELEGIVGEDIQSLNDDIQALIGDIEELKDAASDEAERVEKLVGKIEKARKSAAKHQSKLEEALEVLATYENDLPEEITEAFQEVVDDAASEFPERVNEQIRIVTDRINNAEEAVTESYNTTISGLATTSDAVVNDTANQLDQQKKSLEEQRGATTEALNKSTTNVLESIHASTTSSTRDLQGASAQLGASLSNVILDLGDPEIQGSGILGSMSASSAMSNTADYQLALASQRAAGYANVRSEDIAEIMLRQAQFSASLEAAGTLPAFHLDVPNGARTQTIYAFHIGGDSK</sequence>
<evidence type="ECO:0000256" key="2">
    <source>
        <dbReference type="SAM" id="MobiDB-lite"/>
    </source>
</evidence>
<evidence type="ECO:0000313" key="3">
    <source>
        <dbReference type="EMBL" id="TQL74296.1"/>
    </source>
</evidence>
<dbReference type="OrthoDB" id="3268261at2"/>
<keyword evidence="4" id="KW-1185">Reference proteome</keyword>
<dbReference type="AlphaFoldDB" id="A0A543AP22"/>